<reference evidence="2 3" key="1">
    <citation type="journal article" date="2018" name="Gigascience">
        <title>Genomes of trombidid mites reveal novel predicted allergens and laterally-transferred genes associated with secondary metabolism.</title>
        <authorList>
            <person name="Dong X."/>
            <person name="Chaisiri K."/>
            <person name="Xia D."/>
            <person name="Armstrong S.D."/>
            <person name="Fang Y."/>
            <person name="Donnelly M.J."/>
            <person name="Kadowaki T."/>
            <person name="McGarry J.W."/>
            <person name="Darby A.C."/>
            <person name="Makepeace B.L."/>
        </authorList>
    </citation>
    <scope>NUCLEOTIDE SEQUENCE [LARGE SCALE GENOMIC DNA]</scope>
    <source>
        <strain evidence="2">UoL-UT</strain>
    </source>
</reference>
<dbReference type="GO" id="GO:0008061">
    <property type="term" value="F:chitin binding"/>
    <property type="evidence" value="ECO:0007669"/>
    <property type="project" value="InterPro"/>
</dbReference>
<dbReference type="Gene3D" id="3.20.20.80">
    <property type="entry name" value="Glycosidases"/>
    <property type="match status" value="1"/>
</dbReference>
<dbReference type="OrthoDB" id="6020543at2759"/>
<feature type="domain" description="Chitin-binding type-2" evidence="1">
    <location>
        <begin position="24"/>
        <end position="76"/>
    </location>
</feature>
<protein>
    <recommendedName>
        <fullName evidence="1">Chitin-binding type-2 domain-containing protein</fullName>
    </recommendedName>
</protein>
<dbReference type="Pfam" id="PF01607">
    <property type="entry name" value="CBM_14"/>
    <property type="match status" value="1"/>
</dbReference>
<keyword evidence="3" id="KW-1185">Reference proteome</keyword>
<evidence type="ECO:0000259" key="1">
    <source>
        <dbReference type="Pfam" id="PF01607"/>
    </source>
</evidence>
<dbReference type="InterPro" id="IPR036508">
    <property type="entry name" value="Chitin-bd_dom_sf"/>
</dbReference>
<proteinExistence type="predicted"/>
<dbReference type="VEuPathDB" id="VectorBase:LDEU013526"/>
<sequence>MMANMVNICKCNGEGGEELGTPSCTGKEDGNYCYPHHSNKIIQCSGGNMFVLTCQEGLEYNCPKDRCDYRDTPGNCRGHVMTQCRHEPNCAAAAE</sequence>
<dbReference type="GO" id="GO:0005576">
    <property type="term" value="C:extracellular region"/>
    <property type="evidence" value="ECO:0007669"/>
    <property type="project" value="InterPro"/>
</dbReference>
<dbReference type="InterPro" id="IPR002557">
    <property type="entry name" value="Chitin-bd_dom"/>
</dbReference>
<evidence type="ECO:0000313" key="2">
    <source>
        <dbReference type="EMBL" id="RWS18514.1"/>
    </source>
</evidence>
<dbReference type="EMBL" id="NCKV01038479">
    <property type="protein sequence ID" value="RWS18514.1"/>
    <property type="molecule type" value="Genomic_DNA"/>
</dbReference>
<dbReference type="SUPFAM" id="SSF57625">
    <property type="entry name" value="Invertebrate chitin-binding proteins"/>
    <property type="match status" value="1"/>
</dbReference>
<dbReference type="Proteomes" id="UP000288716">
    <property type="component" value="Unassembled WGS sequence"/>
</dbReference>
<gene>
    <name evidence="2" type="ORF">B4U80_12487</name>
</gene>
<organism evidence="2 3">
    <name type="scientific">Leptotrombidium deliense</name>
    <dbReference type="NCBI Taxonomy" id="299467"/>
    <lineage>
        <taxon>Eukaryota</taxon>
        <taxon>Metazoa</taxon>
        <taxon>Ecdysozoa</taxon>
        <taxon>Arthropoda</taxon>
        <taxon>Chelicerata</taxon>
        <taxon>Arachnida</taxon>
        <taxon>Acari</taxon>
        <taxon>Acariformes</taxon>
        <taxon>Trombidiformes</taxon>
        <taxon>Prostigmata</taxon>
        <taxon>Anystina</taxon>
        <taxon>Parasitengona</taxon>
        <taxon>Trombiculoidea</taxon>
        <taxon>Trombiculidae</taxon>
        <taxon>Leptotrombidium</taxon>
    </lineage>
</organism>
<accession>A0A443RTC8</accession>
<comment type="caution">
    <text evidence="2">The sequence shown here is derived from an EMBL/GenBank/DDBJ whole genome shotgun (WGS) entry which is preliminary data.</text>
</comment>
<evidence type="ECO:0000313" key="3">
    <source>
        <dbReference type="Proteomes" id="UP000288716"/>
    </source>
</evidence>
<dbReference type="AlphaFoldDB" id="A0A443RTC8"/>
<name>A0A443RTC8_9ACAR</name>